<organism evidence="1 2">
    <name type="scientific">Coemansia javaensis</name>
    <dbReference type="NCBI Taxonomy" id="2761396"/>
    <lineage>
        <taxon>Eukaryota</taxon>
        <taxon>Fungi</taxon>
        <taxon>Fungi incertae sedis</taxon>
        <taxon>Zoopagomycota</taxon>
        <taxon>Kickxellomycotina</taxon>
        <taxon>Kickxellomycetes</taxon>
        <taxon>Kickxellales</taxon>
        <taxon>Kickxellaceae</taxon>
        <taxon>Coemansia</taxon>
    </lineage>
</organism>
<dbReference type="AlphaFoldDB" id="A0A9W8HCW4"/>
<name>A0A9W8HCW4_9FUNG</name>
<dbReference type="Proteomes" id="UP001140217">
    <property type="component" value="Unassembled WGS sequence"/>
</dbReference>
<evidence type="ECO:0000313" key="1">
    <source>
        <dbReference type="EMBL" id="KAJ2779958.1"/>
    </source>
</evidence>
<protein>
    <submittedName>
        <fullName evidence="1">Uncharacterized protein</fullName>
    </submittedName>
</protein>
<accession>A0A9W8HCW4</accession>
<comment type="caution">
    <text evidence="1">The sequence shown here is derived from an EMBL/GenBank/DDBJ whole genome shotgun (WGS) entry which is preliminary data.</text>
</comment>
<dbReference type="OrthoDB" id="5528913at2759"/>
<evidence type="ECO:0000313" key="2">
    <source>
        <dbReference type="Proteomes" id="UP001140217"/>
    </source>
</evidence>
<reference evidence="1" key="1">
    <citation type="submission" date="2022-07" db="EMBL/GenBank/DDBJ databases">
        <title>Phylogenomic reconstructions and comparative analyses of Kickxellomycotina fungi.</title>
        <authorList>
            <person name="Reynolds N.K."/>
            <person name="Stajich J.E."/>
            <person name="Barry K."/>
            <person name="Grigoriev I.V."/>
            <person name="Crous P."/>
            <person name="Smith M.E."/>
        </authorList>
    </citation>
    <scope>NUCLEOTIDE SEQUENCE</scope>
    <source>
        <strain evidence="1">NBRC 105414</strain>
    </source>
</reference>
<proteinExistence type="predicted"/>
<keyword evidence="2" id="KW-1185">Reference proteome</keyword>
<sequence>MQLHDLPSDVLRLVLEASFTTRYDATDTLKANLPLLAVCRRWRYLVLAAVYSGVDICYGDSGRGSGSDDDHASSAPSEPDDAEITTNLDLVVSAGCVQTVKQMSITVYYRTNPFPGLDAVIRLMRGAAEEWRGVRQLDVSVLATGHLLGLRANAADHKAEIKQTSAALAATMPGVCRVFFDSNYLGSAVQEFGGRLAVLYSDQLESLLSRHPVIVPPDHTFGQLKRVSIEYGGVISYQHPRVDPARLVSLGLEWWPVDHSWAPFSADNGSKTIEFPSLKRLNVMYQPADVADDAEAGCRDGRPWELHFPELERLCVNCKQDTCSLLEYAVLPAHMSVISIKAAAPVLVRVAEMGLPASQSLKITVSADTDGNPAALVAANHILESAHESKELELEVEDRLLPVLPESIACTSLTVLAIWANTNTDTMLRLIQMLPRLARLHVQSLTLGNTQEDISVPGPDESRLVDPFNSSIEEMWIWASPDEPAPEMLVLVAKYLLLKIPTLVYLRSADISERQITEFVDAYSKRYPHLASIKHELGDY</sequence>
<gene>
    <name evidence="1" type="ORF">H4R18_003704</name>
</gene>
<dbReference type="EMBL" id="JANBUL010000155">
    <property type="protein sequence ID" value="KAJ2779958.1"/>
    <property type="molecule type" value="Genomic_DNA"/>
</dbReference>